<dbReference type="AlphaFoldDB" id="A0A182WID1"/>
<dbReference type="EnsemblMetazoa" id="AMIN010135-RA">
    <property type="protein sequence ID" value="AMIN010135-PA"/>
    <property type="gene ID" value="AMIN010135"/>
</dbReference>
<keyword evidence="4" id="KW-1185">Reference proteome</keyword>
<name>A0A182WID1_9DIPT</name>
<accession>A0A182WID1</accession>
<sequence length="344" mass="38980">MPFAIVEACEEDGSKELCVVPEGWILDTRHKETILLWPKCFGPKMYKLLNDGDSVGNTTWLKLDCVVIKINILQPSIAHALISKIKGEAIESTSRTKKSETNSPILDEDFTDLPIENDTSKTRNGKATPVSATPPTKVTNSTISLLQNVSEADLFAFVKKLEAKVIALEVFIRKVVDKIVRVESIAQILLHRFGIKSVASTPAVTYGSFEQIDNLEAMEALNENLLNGVFQEEIYHWLASNITETQSENRMTEAMDLLFTKKFMTKCSWTGVGRGAEKIPMMRMVNITKLFRRIGTNNGVIVNHRMVMLFFMKKLRNAVRRTEMKHLRRSTTHYFKSNKVKSEH</sequence>
<evidence type="ECO:0000259" key="2">
    <source>
        <dbReference type="Pfam" id="PF16064"/>
    </source>
</evidence>
<feature type="region of interest" description="Disordered" evidence="1">
    <location>
        <begin position="114"/>
        <end position="135"/>
    </location>
</feature>
<evidence type="ECO:0000313" key="4">
    <source>
        <dbReference type="Proteomes" id="UP000075920"/>
    </source>
</evidence>
<dbReference type="InterPro" id="IPR032071">
    <property type="entry name" value="DUF4806"/>
</dbReference>
<dbReference type="STRING" id="112268.A0A182WID1"/>
<dbReference type="Pfam" id="PF16064">
    <property type="entry name" value="DUF4806"/>
    <property type="match status" value="1"/>
</dbReference>
<feature type="domain" description="DUF4806" evidence="2">
    <location>
        <begin position="212"/>
        <end position="291"/>
    </location>
</feature>
<reference evidence="4" key="1">
    <citation type="submission" date="2013-03" db="EMBL/GenBank/DDBJ databases">
        <title>The Genome Sequence of Anopheles minimus MINIMUS1.</title>
        <authorList>
            <consortium name="The Broad Institute Genomics Platform"/>
            <person name="Neafsey D.E."/>
            <person name="Walton C."/>
            <person name="Walker B."/>
            <person name="Young S.K."/>
            <person name="Zeng Q."/>
            <person name="Gargeya S."/>
            <person name="Fitzgerald M."/>
            <person name="Haas B."/>
            <person name="Abouelleil A."/>
            <person name="Allen A.W."/>
            <person name="Alvarado L."/>
            <person name="Arachchi H.M."/>
            <person name="Berlin A.M."/>
            <person name="Chapman S.B."/>
            <person name="Gainer-Dewar J."/>
            <person name="Goldberg J."/>
            <person name="Griggs A."/>
            <person name="Gujja S."/>
            <person name="Hansen M."/>
            <person name="Howarth C."/>
            <person name="Imamovic A."/>
            <person name="Ireland A."/>
            <person name="Larimer J."/>
            <person name="McCowan C."/>
            <person name="Murphy C."/>
            <person name="Pearson M."/>
            <person name="Poon T.W."/>
            <person name="Priest M."/>
            <person name="Roberts A."/>
            <person name="Saif S."/>
            <person name="Shea T."/>
            <person name="Sisk P."/>
            <person name="Sykes S."/>
            <person name="Wortman J."/>
            <person name="Nusbaum C."/>
            <person name="Birren B."/>
        </authorList>
    </citation>
    <scope>NUCLEOTIDE SEQUENCE [LARGE SCALE GENOMIC DNA]</scope>
    <source>
        <strain evidence="4">MINIMUS1</strain>
    </source>
</reference>
<protein>
    <submittedName>
        <fullName evidence="3">DUF4806 domain-containing protein</fullName>
    </submittedName>
</protein>
<evidence type="ECO:0000313" key="3">
    <source>
        <dbReference type="EnsemblMetazoa" id="AMIN010135-PA"/>
    </source>
</evidence>
<proteinExistence type="predicted"/>
<reference evidence="3" key="2">
    <citation type="submission" date="2020-05" db="UniProtKB">
        <authorList>
            <consortium name="EnsemblMetazoa"/>
        </authorList>
    </citation>
    <scope>IDENTIFICATION</scope>
    <source>
        <strain evidence="3">MINIMUS1</strain>
    </source>
</reference>
<dbReference type="Proteomes" id="UP000075920">
    <property type="component" value="Unassembled WGS sequence"/>
</dbReference>
<dbReference type="VEuPathDB" id="VectorBase:AMIN010135"/>
<organism evidence="3 4">
    <name type="scientific">Anopheles minimus</name>
    <dbReference type="NCBI Taxonomy" id="112268"/>
    <lineage>
        <taxon>Eukaryota</taxon>
        <taxon>Metazoa</taxon>
        <taxon>Ecdysozoa</taxon>
        <taxon>Arthropoda</taxon>
        <taxon>Hexapoda</taxon>
        <taxon>Insecta</taxon>
        <taxon>Pterygota</taxon>
        <taxon>Neoptera</taxon>
        <taxon>Endopterygota</taxon>
        <taxon>Diptera</taxon>
        <taxon>Nematocera</taxon>
        <taxon>Culicoidea</taxon>
        <taxon>Culicidae</taxon>
        <taxon>Anophelinae</taxon>
        <taxon>Anopheles</taxon>
    </lineage>
</organism>
<evidence type="ECO:0000256" key="1">
    <source>
        <dbReference type="SAM" id="MobiDB-lite"/>
    </source>
</evidence>